<evidence type="ECO:0000313" key="8">
    <source>
        <dbReference type="Proteomes" id="UP000078148"/>
    </source>
</evidence>
<evidence type="ECO:0000256" key="1">
    <source>
        <dbReference type="ARBA" id="ARBA00004141"/>
    </source>
</evidence>
<feature type="transmembrane region" description="Helical" evidence="6">
    <location>
        <begin position="32"/>
        <end position="50"/>
    </location>
</feature>
<gene>
    <name evidence="7" type="ORF">AR543_09845</name>
</gene>
<evidence type="ECO:0000256" key="4">
    <source>
        <dbReference type="ARBA" id="ARBA00022989"/>
    </source>
</evidence>
<dbReference type="NCBIfam" id="TIGR02872">
    <property type="entry name" value="spore_ytvI"/>
    <property type="match status" value="1"/>
</dbReference>
<evidence type="ECO:0000256" key="2">
    <source>
        <dbReference type="ARBA" id="ARBA00009773"/>
    </source>
</evidence>
<keyword evidence="5 6" id="KW-0472">Membrane</keyword>
<dbReference type="Pfam" id="PF01594">
    <property type="entry name" value="AI-2E_transport"/>
    <property type="match status" value="1"/>
</dbReference>
<feature type="transmembrane region" description="Helical" evidence="6">
    <location>
        <begin position="230"/>
        <end position="247"/>
    </location>
</feature>
<evidence type="ECO:0000313" key="7">
    <source>
        <dbReference type="EMBL" id="ANF96274.1"/>
    </source>
</evidence>
<dbReference type="PANTHER" id="PTHR21716:SF68">
    <property type="entry name" value="TRANSPORT PROTEIN YTVI-RELATED"/>
    <property type="match status" value="1"/>
</dbReference>
<name>A0A172ZF38_9BACL</name>
<protein>
    <submittedName>
        <fullName evidence="7">Sporulation integral membrane protein YtvI</fullName>
    </submittedName>
</protein>
<feature type="transmembrane region" description="Helical" evidence="6">
    <location>
        <begin position="167"/>
        <end position="188"/>
    </location>
</feature>
<feature type="transmembrane region" description="Helical" evidence="6">
    <location>
        <begin position="287"/>
        <end position="307"/>
    </location>
</feature>
<dbReference type="RefSeq" id="WP_060533984.1">
    <property type="nucleotide sequence ID" value="NZ_CP013023.1"/>
</dbReference>
<dbReference type="EMBL" id="CP013023">
    <property type="protein sequence ID" value="ANF96274.1"/>
    <property type="molecule type" value="Genomic_DNA"/>
</dbReference>
<feature type="transmembrane region" description="Helical" evidence="6">
    <location>
        <begin position="327"/>
        <end position="352"/>
    </location>
</feature>
<feature type="transmembrane region" description="Helical" evidence="6">
    <location>
        <begin position="253"/>
        <end position="280"/>
    </location>
</feature>
<dbReference type="PANTHER" id="PTHR21716">
    <property type="entry name" value="TRANSMEMBRANE PROTEIN"/>
    <property type="match status" value="1"/>
</dbReference>
<keyword evidence="4 6" id="KW-1133">Transmembrane helix</keyword>
<comment type="similarity">
    <text evidence="2">Belongs to the autoinducer-2 exporter (AI-2E) (TC 2.A.86) family.</text>
</comment>
<sequence>MNITIRNRILRGLWVLVAIIITAIAVRYLFPLLYPLLLAWLFAYAMNPLIRILQRRLRFPRWLAVSVSLLLYFGGLITLLSLLVTRLVQETINLTETFNEHVDSWRQMLIGWTQNDQIQSITDEISTFLQQNPYQDTINNNLNQTTQSVSGMVSGIVTSILNMVLDFLTALPNFAWIIVVVVLSAFFISNSWERHTRIVAGWFPSSIRQPATAIWSDLQKALFGYVKAQFILISITGIIVIIGLFILNVESALLIGLLIGMVDLLPYLGVGIVMIPWALYNFMSGDLKLGIGLSVLYVIVLIVRQMMEPKILASNVGLDPLATLISMFVGLKLFGALGLLIGPVTLVFVSALNRANVFRDLRNYIVNGRVR</sequence>
<dbReference type="GO" id="GO:0016020">
    <property type="term" value="C:membrane"/>
    <property type="evidence" value="ECO:0007669"/>
    <property type="project" value="UniProtKB-SubCell"/>
</dbReference>
<organism evidence="7 8">
    <name type="scientific">Paenibacillus bovis</name>
    <dbReference type="NCBI Taxonomy" id="1616788"/>
    <lineage>
        <taxon>Bacteria</taxon>
        <taxon>Bacillati</taxon>
        <taxon>Bacillota</taxon>
        <taxon>Bacilli</taxon>
        <taxon>Bacillales</taxon>
        <taxon>Paenibacillaceae</taxon>
        <taxon>Paenibacillus</taxon>
    </lineage>
</organism>
<dbReference type="InterPro" id="IPR002549">
    <property type="entry name" value="AI-2E-like"/>
</dbReference>
<evidence type="ECO:0000256" key="5">
    <source>
        <dbReference type="ARBA" id="ARBA00023136"/>
    </source>
</evidence>
<feature type="transmembrane region" description="Helical" evidence="6">
    <location>
        <begin position="9"/>
        <end position="26"/>
    </location>
</feature>
<proteinExistence type="inferred from homology"/>
<evidence type="ECO:0000256" key="6">
    <source>
        <dbReference type="SAM" id="Phobius"/>
    </source>
</evidence>
<reference evidence="7 8" key="2">
    <citation type="journal article" date="2016" name="Int. J. Syst. Evol. Microbiol.">
        <title>Paenibacillus bovis sp. nov., isolated from raw yak (Bos grunniens) milk.</title>
        <authorList>
            <person name="Gao C."/>
            <person name="Han J."/>
            <person name="Liu Z."/>
            <person name="Xu X."/>
            <person name="Hang F."/>
            <person name="Wu Z."/>
        </authorList>
    </citation>
    <scope>NUCLEOTIDE SEQUENCE [LARGE SCALE GENOMIC DNA]</scope>
    <source>
        <strain evidence="7 8">BD3526</strain>
    </source>
</reference>
<keyword evidence="3 6" id="KW-0812">Transmembrane</keyword>
<keyword evidence="8" id="KW-1185">Reference proteome</keyword>
<feature type="transmembrane region" description="Helical" evidence="6">
    <location>
        <begin position="62"/>
        <end position="84"/>
    </location>
</feature>
<dbReference type="OrthoDB" id="9774361at2"/>
<accession>A0A172ZF38</accession>
<dbReference type="AlphaFoldDB" id="A0A172ZF38"/>
<dbReference type="InterPro" id="IPR014227">
    <property type="entry name" value="YtvI-like"/>
</dbReference>
<dbReference type="Proteomes" id="UP000078148">
    <property type="component" value="Chromosome"/>
</dbReference>
<evidence type="ECO:0000256" key="3">
    <source>
        <dbReference type="ARBA" id="ARBA00022692"/>
    </source>
</evidence>
<dbReference type="KEGG" id="pbv:AR543_09845"/>
<reference evidence="8" key="1">
    <citation type="submission" date="2015-10" db="EMBL/GenBank/DDBJ databases">
        <title>Genome of Paenibacillus bovis sp. nov.</title>
        <authorList>
            <person name="Wu Z."/>
            <person name="Gao C."/>
            <person name="Liu Z."/>
            <person name="Zheng H."/>
        </authorList>
    </citation>
    <scope>NUCLEOTIDE SEQUENCE [LARGE SCALE GENOMIC DNA]</scope>
    <source>
        <strain evidence="8">BD3526</strain>
    </source>
</reference>
<dbReference type="STRING" id="1616788.AR543_09845"/>
<dbReference type="GO" id="GO:0055085">
    <property type="term" value="P:transmembrane transport"/>
    <property type="evidence" value="ECO:0007669"/>
    <property type="project" value="TreeGrafter"/>
</dbReference>
<comment type="subcellular location">
    <subcellularLocation>
        <location evidence="1">Membrane</location>
        <topology evidence="1">Multi-pass membrane protein</topology>
    </subcellularLocation>
</comment>